<sequence>MERQWRQLQQQTTYPWGEVRPFGTLIGDRITLTPEFDRLTGSQKRQVIQAVFAYTLTPEEQQALTGSIGVGPYEIYASDGRRIHQASACHDLTTLTEKARYSYSYNFDAASTPRSELETELRNAGRPAGRTVRFPISAEQERKTRLKFWKAIGYDQSESGWWIAWVPENGYFEVNAPVGYSQQQLQRFWQVAPQQYRYVVVTADGTFVQEHH</sequence>
<accession>A0A7C3PT27</accession>
<evidence type="ECO:0000313" key="1">
    <source>
        <dbReference type="EMBL" id="HFN00522.1"/>
    </source>
</evidence>
<name>A0A7C3PT27_9CYAN</name>
<comment type="caution">
    <text evidence="1">The sequence shown here is derived from an EMBL/GenBank/DDBJ whole genome shotgun (WGS) entry which is preliminary data.</text>
</comment>
<protein>
    <submittedName>
        <fullName evidence="1">Phosphoribosylaminoimidazolesuccinocarboxamide synthase</fullName>
    </submittedName>
</protein>
<gene>
    <name evidence="1" type="ORF">ENR64_22795</name>
</gene>
<proteinExistence type="predicted"/>
<reference evidence="1" key="1">
    <citation type="journal article" date="2020" name="mSystems">
        <title>Genome- and Community-Level Interaction Insights into Carbon Utilization and Element Cycling Functions of Hydrothermarchaeota in Hydrothermal Sediment.</title>
        <authorList>
            <person name="Zhou Z."/>
            <person name="Liu Y."/>
            <person name="Xu W."/>
            <person name="Pan J."/>
            <person name="Luo Z.H."/>
            <person name="Li M."/>
        </authorList>
    </citation>
    <scope>NUCLEOTIDE SEQUENCE [LARGE SCALE GENOMIC DNA]</scope>
    <source>
        <strain evidence="1">SpSt-418</strain>
    </source>
</reference>
<dbReference type="AlphaFoldDB" id="A0A7C3PT27"/>
<dbReference type="EMBL" id="DSRU01000326">
    <property type="protein sequence ID" value="HFN00522.1"/>
    <property type="molecule type" value="Genomic_DNA"/>
</dbReference>
<organism evidence="1">
    <name type="scientific">Oscillatoriales cyanobacterium SpSt-418</name>
    <dbReference type="NCBI Taxonomy" id="2282169"/>
    <lineage>
        <taxon>Bacteria</taxon>
        <taxon>Bacillati</taxon>
        <taxon>Cyanobacteriota</taxon>
        <taxon>Cyanophyceae</taxon>
        <taxon>Oscillatoriophycideae</taxon>
        <taxon>Oscillatoriales</taxon>
    </lineage>
</organism>